<comment type="caution">
    <text evidence="1">The sequence shown here is derived from an EMBL/GenBank/DDBJ whole genome shotgun (WGS) entry which is preliminary data.</text>
</comment>
<name>A0ABV5CKE6_9SPHI</name>
<evidence type="ECO:0000313" key="2">
    <source>
        <dbReference type="Proteomes" id="UP001580928"/>
    </source>
</evidence>
<dbReference type="EMBL" id="JBBVGT010000003">
    <property type="protein sequence ID" value="MFB5946852.1"/>
    <property type="molecule type" value="Genomic_DNA"/>
</dbReference>
<accession>A0ABV5CKE6</accession>
<gene>
    <name evidence="1" type="ORF">WKR92_13540</name>
</gene>
<proteinExistence type="predicted"/>
<evidence type="ECO:0000313" key="1">
    <source>
        <dbReference type="EMBL" id="MFB5946852.1"/>
    </source>
</evidence>
<keyword evidence="2" id="KW-1185">Reference proteome</keyword>
<protein>
    <submittedName>
        <fullName evidence="1">Uncharacterized protein</fullName>
    </submittedName>
</protein>
<reference evidence="1 2" key="1">
    <citation type="submission" date="2024-04" db="EMBL/GenBank/DDBJ databases">
        <title>Albibacterium profundi sp. nov., isolated from sediment of the Challenger Deep of Mariana Trench.</title>
        <authorList>
            <person name="Wang Y."/>
        </authorList>
    </citation>
    <scope>NUCLEOTIDE SEQUENCE [LARGE SCALE GENOMIC DNA]</scope>
    <source>
        <strain evidence="1 2">RHL897</strain>
    </source>
</reference>
<dbReference type="Proteomes" id="UP001580928">
    <property type="component" value="Unassembled WGS sequence"/>
</dbReference>
<dbReference type="RefSeq" id="WP_375558381.1">
    <property type="nucleotide sequence ID" value="NZ_JBBVGT010000003.1"/>
</dbReference>
<organism evidence="1 2">
    <name type="scientific">Albibacterium profundi</name>
    <dbReference type="NCBI Taxonomy" id="3134906"/>
    <lineage>
        <taxon>Bacteria</taxon>
        <taxon>Pseudomonadati</taxon>
        <taxon>Bacteroidota</taxon>
        <taxon>Sphingobacteriia</taxon>
        <taxon>Sphingobacteriales</taxon>
        <taxon>Sphingobacteriaceae</taxon>
        <taxon>Albibacterium</taxon>
    </lineage>
</organism>
<sequence>MWIAAAVGASFLGYYTWSRYNKANHTKVIELNIGTVDGYYYIVDARKKKQVVQPKEKIVLALGLTAHVLDSLHRSKHSEKQHILKFLSSVTAENLTQAEINKYFKKEFAFELSATLGRVKKKAIRINLHEDSDGDLEVSYKEPLSLFKYQFLFSVGSFIMLILETLEIKEQEVLRKSLNYISNQYLSIKEKVGSVTPVEMVNKAYAFGSQPETFLDIETG</sequence>